<evidence type="ECO:0000313" key="4">
    <source>
        <dbReference type="Proteomes" id="UP000053237"/>
    </source>
</evidence>
<protein>
    <submittedName>
        <fullName evidence="3">Uncharacterized protein</fullName>
    </submittedName>
</protein>
<dbReference type="Pfam" id="PF14922">
    <property type="entry name" value="FWWh"/>
    <property type="match status" value="1"/>
</dbReference>
<dbReference type="OrthoDB" id="192208at2759"/>
<organism evidence="3 4">
    <name type="scientific">Albugo candida</name>
    <dbReference type="NCBI Taxonomy" id="65357"/>
    <lineage>
        <taxon>Eukaryota</taxon>
        <taxon>Sar</taxon>
        <taxon>Stramenopiles</taxon>
        <taxon>Oomycota</taxon>
        <taxon>Peronosporomycetes</taxon>
        <taxon>Albuginales</taxon>
        <taxon>Albuginaceae</taxon>
        <taxon>Albugo</taxon>
    </lineage>
</organism>
<proteinExistence type="inferred from homology"/>
<dbReference type="InParanoid" id="A0A024G9V1"/>
<name>A0A024G9V1_9STRA</name>
<sequence length="563" mass="64629">MLSSVKAEVSRYPPSKSDNPHDHLVQQMAKLISTRLESLAEIVDTRKQMLGNDFVSTRSNSNPRRTIGNLTQSSARKNALMERLFGSEDVISQQEQFLKNKMQCQKADARKNARLRLEKQLQAGMEGHILRSVDSYHDRSKDESTDSVPAIPLHTEAFLQYVYKRIHFGKGRKSFRQFVLSEVSCGLYENVFWLCFCQFFQQESTKEKQQLAQSISKRYVELLQNHVLQSNFDAVFQAYPFAIASSVCWTLHYLFPGSRHLYTFELKTEARIFMFVGRILLGLELCATSVQIARKQYFPEDVMEEVKTRAKWKRLQRQQSALGSSLLEQSLAKADAAEKAMNEVMVIPHLARAISCKNVRVGRNSDRNMLAKSFSTSILEKSSNIDEHNQKTSTSVCWQTMVQSDIVHNRQIRTTFDTSQQSHLLKEFLATPIQKRTKSCLLHRTIPTKNCIVGGEVTFRKRCRTFTIAQRLNSWNRYNPPNAHLPLASAISTKNCFQDLRKLKERAHKELDDLDRERDVVLKGGKKSIQLYCATLLRLKNEASESIKPMDSLSSKSQNLTSR</sequence>
<keyword evidence="4" id="KW-1185">Reference proteome</keyword>
<dbReference type="EMBL" id="CAIX01000044">
    <property type="protein sequence ID" value="CCI43112.1"/>
    <property type="molecule type" value="Genomic_DNA"/>
</dbReference>
<feature type="region of interest" description="Disordered" evidence="2">
    <location>
        <begin position="1"/>
        <end position="21"/>
    </location>
</feature>
<evidence type="ECO:0000256" key="1">
    <source>
        <dbReference type="ARBA" id="ARBA00008666"/>
    </source>
</evidence>
<gene>
    <name evidence="3" type="ORF">BN9_038960</name>
</gene>
<accession>A0A024G9V1</accession>
<dbReference type="InterPro" id="IPR029417">
    <property type="entry name" value="FAM227"/>
</dbReference>
<comment type="similarity">
    <text evidence="1">Belongs to the FAM227 family.</text>
</comment>
<evidence type="ECO:0000256" key="2">
    <source>
        <dbReference type="SAM" id="MobiDB-lite"/>
    </source>
</evidence>
<reference evidence="3 4" key="1">
    <citation type="submission" date="2012-05" db="EMBL/GenBank/DDBJ databases">
        <title>Recombination and specialization in a pathogen metapopulation.</title>
        <authorList>
            <person name="Gardiner A."/>
            <person name="Kemen E."/>
            <person name="Schultz-Larsen T."/>
            <person name="MacLean D."/>
            <person name="Van Oosterhout C."/>
            <person name="Jones J.D.G."/>
        </authorList>
    </citation>
    <scope>NUCLEOTIDE SEQUENCE [LARGE SCALE GENOMIC DNA]</scope>
    <source>
        <strain evidence="3 4">Ac Nc2</strain>
    </source>
</reference>
<dbReference type="Proteomes" id="UP000053237">
    <property type="component" value="Unassembled WGS sequence"/>
</dbReference>
<comment type="caution">
    <text evidence="3">The sequence shown here is derived from an EMBL/GenBank/DDBJ whole genome shotgun (WGS) entry which is preliminary data.</text>
</comment>
<dbReference type="AlphaFoldDB" id="A0A024G9V1"/>
<evidence type="ECO:0000313" key="3">
    <source>
        <dbReference type="EMBL" id="CCI43112.1"/>
    </source>
</evidence>